<name>A0A0A7LUF0_9BACL</name>
<dbReference type="PANTHER" id="PTHR43639:SF1">
    <property type="entry name" value="SHORT-CHAIN DEHYDROGENASE_REDUCTASE FAMILY PROTEIN"/>
    <property type="match status" value="1"/>
</dbReference>
<dbReference type="FunFam" id="3.40.50.720:FF:000248">
    <property type="entry name" value="Glucose 1-dehydrogenase"/>
    <property type="match status" value="1"/>
</dbReference>
<dbReference type="PROSITE" id="PS00061">
    <property type="entry name" value="ADH_SHORT"/>
    <property type="match status" value="1"/>
</dbReference>
<comment type="subunit">
    <text evidence="2">Homotetramer.</text>
</comment>
<dbReference type="PRINTS" id="PR00080">
    <property type="entry name" value="SDRFAMILY"/>
</dbReference>
<comment type="similarity">
    <text evidence="1">Belongs to the short-chain dehydrogenases/reductases (SDR) family.</text>
</comment>
<dbReference type="EC" id="1.1.1.47" evidence="4"/>
<reference evidence="7" key="1">
    <citation type="journal article" date="2015" name="Appl. Microbiol. Biotechnol.">
        <title>Upscale production of ethyl (S)-4-chloro-3-hydroxybutanoate by using carbonyl reductase coupled with glucose dehydrogenase in aqueous-organic solvent system.</title>
        <authorList>
            <person name="Liu Z.Q."/>
            <person name="Ye J.J."/>
            <person name="Shen Z.Y."/>
            <person name="Hong H.B."/>
            <person name="Yan J.B."/>
            <person name="Lin Y."/>
            <person name="Chen Z.X."/>
            <person name="Zheng Y.G."/>
            <person name="Shen Y.C."/>
        </authorList>
    </citation>
    <scope>NUCLEOTIDE SEQUENCE</scope>
    <source>
        <strain evidence="7">ZJBML01011</strain>
    </source>
</reference>
<sequence length="262" mass="28386">MGYNSLKGKVAIVTGGSMGIGEAIIRRYAEEGMRVVINYRSHPEEAKKIAEDIKQAGGEALTVQGDVSKEEDMINLVKQTVDHFGQLDVFVNNAGVEMPSPSHEMSLEDWQKVIDVNLTGAFLGAREALKYFVEHNVKGNIINMSSVHEIIPWPTFVHYAASKGGVKLMTQTLAMEYAPKGIRINAIGPGAINTPINAEKFEDPKQRADVESMIPMGNIGKPEEISAVAAWLASDEASYVTGITLFADGGMTLYPSFQAGRG</sequence>
<keyword evidence="3" id="KW-0560">Oxidoreductase</keyword>
<comment type="catalytic activity">
    <reaction evidence="5">
        <text>D-glucose + NADP(+) = D-glucono-1,5-lactone + NADPH + H(+)</text>
        <dbReference type="Rhea" id="RHEA:14405"/>
        <dbReference type="ChEBI" id="CHEBI:4167"/>
        <dbReference type="ChEBI" id="CHEBI:15378"/>
        <dbReference type="ChEBI" id="CHEBI:16217"/>
        <dbReference type="ChEBI" id="CHEBI:57783"/>
        <dbReference type="ChEBI" id="CHEBI:58349"/>
        <dbReference type="EC" id="1.1.1.47"/>
    </reaction>
</comment>
<evidence type="ECO:0000256" key="4">
    <source>
        <dbReference type="ARBA" id="ARBA00024389"/>
    </source>
</evidence>
<dbReference type="SUPFAM" id="SSF51735">
    <property type="entry name" value="NAD(P)-binding Rossmann-fold domains"/>
    <property type="match status" value="1"/>
</dbReference>
<organism evidence="7">
    <name type="scientific">Exiguobacterium artemiae</name>
    <dbReference type="NCBI Taxonomy" id="340145"/>
    <lineage>
        <taxon>Bacteria</taxon>
        <taxon>Bacillati</taxon>
        <taxon>Bacillota</taxon>
        <taxon>Bacilli</taxon>
        <taxon>Bacillales</taxon>
        <taxon>Bacillales Family XII. Incertae Sedis</taxon>
        <taxon>Exiguobacterium</taxon>
    </lineage>
</organism>
<evidence type="ECO:0000256" key="1">
    <source>
        <dbReference type="ARBA" id="ARBA00006484"/>
    </source>
</evidence>
<protein>
    <recommendedName>
        <fullName evidence="4">glucose 1-dehydrogenase [NAD(P)(+)]</fullName>
        <ecNumber evidence="4">1.1.1.47</ecNumber>
    </recommendedName>
</protein>
<dbReference type="InterPro" id="IPR036291">
    <property type="entry name" value="NAD(P)-bd_dom_sf"/>
</dbReference>
<dbReference type="InterPro" id="IPR002347">
    <property type="entry name" value="SDR_fam"/>
</dbReference>
<dbReference type="PANTHER" id="PTHR43639">
    <property type="entry name" value="OXIDOREDUCTASE, SHORT-CHAIN DEHYDROGENASE/REDUCTASE FAMILY (AFU_ORTHOLOGUE AFUA_5G02870)"/>
    <property type="match status" value="1"/>
</dbReference>
<dbReference type="GO" id="GO:0047936">
    <property type="term" value="F:glucose 1-dehydrogenase [NAD(P)+] activity"/>
    <property type="evidence" value="ECO:0007669"/>
    <property type="project" value="UniProtKB-EC"/>
</dbReference>
<evidence type="ECO:0000256" key="2">
    <source>
        <dbReference type="ARBA" id="ARBA00011881"/>
    </source>
</evidence>
<dbReference type="CDD" id="cd05358">
    <property type="entry name" value="GlcDH_SDR_c"/>
    <property type="match status" value="1"/>
</dbReference>
<dbReference type="NCBIfam" id="NF005559">
    <property type="entry name" value="PRK07231.1"/>
    <property type="match status" value="1"/>
</dbReference>
<dbReference type="NCBIfam" id="NF009466">
    <property type="entry name" value="PRK12826.1-2"/>
    <property type="match status" value="1"/>
</dbReference>
<dbReference type="PRINTS" id="PR00081">
    <property type="entry name" value="GDHRDH"/>
</dbReference>
<evidence type="ECO:0000256" key="5">
    <source>
        <dbReference type="ARBA" id="ARBA00047555"/>
    </source>
</evidence>
<evidence type="ECO:0000256" key="3">
    <source>
        <dbReference type="ARBA" id="ARBA00023002"/>
    </source>
</evidence>
<dbReference type="AlphaFoldDB" id="A0A0A7LUF0"/>
<comment type="catalytic activity">
    <reaction evidence="6">
        <text>D-glucose + NAD(+) = D-glucono-1,5-lactone + NADH + H(+)</text>
        <dbReference type="Rhea" id="RHEA:14293"/>
        <dbReference type="ChEBI" id="CHEBI:4167"/>
        <dbReference type="ChEBI" id="CHEBI:15378"/>
        <dbReference type="ChEBI" id="CHEBI:16217"/>
        <dbReference type="ChEBI" id="CHEBI:57540"/>
        <dbReference type="ChEBI" id="CHEBI:57945"/>
        <dbReference type="EC" id="1.1.1.47"/>
    </reaction>
</comment>
<dbReference type="EMBL" id="KM817194">
    <property type="protein sequence ID" value="AIZ68241.1"/>
    <property type="molecule type" value="Genomic_DNA"/>
</dbReference>
<accession>A0A0A7LUF0</accession>
<dbReference type="SMR" id="A0A0A7LUF0"/>
<dbReference type="Pfam" id="PF13561">
    <property type="entry name" value="adh_short_C2"/>
    <property type="match status" value="1"/>
</dbReference>
<dbReference type="InterPro" id="IPR020904">
    <property type="entry name" value="Sc_DH/Rdtase_CS"/>
</dbReference>
<dbReference type="NCBIfam" id="NF006493">
    <property type="entry name" value="PRK08936.1"/>
    <property type="match status" value="1"/>
</dbReference>
<proteinExistence type="inferred from homology"/>
<evidence type="ECO:0000256" key="6">
    <source>
        <dbReference type="ARBA" id="ARBA00048831"/>
    </source>
</evidence>
<dbReference type="Gene3D" id="3.40.50.720">
    <property type="entry name" value="NAD(P)-binding Rossmann-like Domain"/>
    <property type="match status" value="1"/>
</dbReference>
<evidence type="ECO:0000313" key="7">
    <source>
        <dbReference type="EMBL" id="AIZ68241.1"/>
    </source>
</evidence>